<comment type="caution">
    <text evidence="1">The sequence shown here is derived from an EMBL/GenBank/DDBJ whole genome shotgun (WGS) entry which is preliminary data.</text>
</comment>
<proteinExistence type="predicted"/>
<dbReference type="Proteomes" id="UP001464378">
    <property type="component" value="Unassembled WGS sequence"/>
</dbReference>
<dbReference type="RefSeq" id="WP_349231926.1">
    <property type="nucleotide sequence ID" value="NZ_JBBMFK010000015.1"/>
</dbReference>
<keyword evidence="2" id="KW-1185">Reference proteome</keyword>
<organism evidence="1 2">
    <name type="scientific">Pseudoflavonifractor intestinihominis</name>
    <dbReference type="NCBI Taxonomy" id="3133171"/>
    <lineage>
        <taxon>Bacteria</taxon>
        <taxon>Bacillati</taxon>
        <taxon>Bacillota</taxon>
        <taxon>Clostridia</taxon>
        <taxon>Eubacteriales</taxon>
        <taxon>Oscillospiraceae</taxon>
        <taxon>Pseudoflavonifractor</taxon>
    </lineage>
</organism>
<dbReference type="EMBL" id="JBBMFK010000015">
    <property type="protein sequence ID" value="MEQ2443873.1"/>
    <property type="molecule type" value="Genomic_DNA"/>
</dbReference>
<name>A0ABV1E985_9FIRM</name>
<accession>A0ABV1E985</accession>
<evidence type="ECO:0000313" key="1">
    <source>
        <dbReference type="EMBL" id="MEQ2443873.1"/>
    </source>
</evidence>
<protein>
    <submittedName>
        <fullName evidence="1">Uncharacterized protein</fullName>
    </submittedName>
</protein>
<reference evidence="1 2" key="1">
    <citation type="submission" date="2024-03" db="EMBL/GenBank/DDBJ databases">
        <title>Human intestinal bacterial collection.</title>
        <authorList>
            <person name="Pauvert C."/>
            <person name="Hitch T.C.A."/>
            <person name="Clavel T."/>
        </authorList>
    </citation>
    <scope>NUCLEOTIDE SEQUENCE [LARGE SCALE GENOMIC DNA]</scope>
    <source>
        <strain evidence="1 2">CLA-AP-H29</strain>
    </source>
</reference>
<sequence>MGSCENVPFHGELQKIRLIANNMGYGPLPAPDEEVEQRLTMTREGKVLLSRYSFHDTMCNRLMSRKQFSVDSRCVESLFQQISTHFAENELIGMATDVPIWNLELFNTTGEVFRYTGPMLRKFHPFLDVISDKLRLLLEKEHLFAFDGEP</sequence>
<evidence type="ECO:0000313" key="2">
    <source>
        <dbReference type="Proteomes" id="UP001464378"/>
    </source>
</evidence>
<gene>
    <name evidence="1" type="ORF">WMO64_10410</name>
</gene>